<protein>
    <recommendedName>
        <fullName evidence="5">Nucleoside diphosphate kinase-like domain-containing protein</fullName>
    </recommendedName>
</protein>
<dbReference type="InterPro" id="IPR036850">
    <property type="entry name" value="NDK-like_dom_sf"/>
</dbReference>
<feature type="domain" description="Nucleoside diphosphate kinase-like" evidence="5">
    <location>
        <begin position="514"/>
        <end position="653"/>
    </location>
</feature>
<keyword evidence="7" id="KW-1185">Reference proteome</keyword>
<proteinExistence type="inferred from homology"/>
<dbReference type="PANTHER" id="PTHR46161:SF1">
    <property type="entry name" value="NUCLEOSIDE DIPHOSPHATE KINASE HOMOLOG 5"/>
    <property type="match status" value="1"/>
</dbReference>
<feature type="compositionally biased region" description="Basic and acidic residues" evidence="4">
    <location>
        <begin position="179"/>
        <end position="201"/>
    </location>
</feature>
<comment type="similarity">
    <text evidence="1 2">Belongs to the NDK family.</text>
</comment>
<dbReference type="Proteomes" id="UP001516400">
    <property type="component" value="Unassembled WGS sequence"/>
</dbReference>
<sequence length="716" mass="81402">MMEDEKLTGELMESLASQLDQEGLAAVSALAGAEICPCCECEICQCQLRGITPEMLTEIKRKTLLAKRIREMKEGGGYIYSFDYYYSPDMEQYEKERRARLEKERVAAVEMEKLSKEQEEEHKLAKEALEEQKKRGEEIREASIKEEIVSAKSVQAEPSTAEEGSQFYGKEQSQEVSEGEPKEIISDRIEEWEKKSEEPDEWAEYKAAEWAFVRPQDTPTVLEASIQEATKSAADSEKSGASESEKSSAAESIKSGAAESERSGAQSYLVSMRSAGSDRTTGTARKRRQPQLDLQEQAFQKTWLEETSRKSIESWVDSRPQRMFQKPTTTTDALPTELKGSIDISWPAPEIRAPLGDTIIIKDTDTTASGGEEEGEEDETLTVSSQDEVPHKRLTPPVGAKLFADVCNCLPGFCTCGSRHYVYKKTDREDFGMGFKPMQVDKIIPSTKAQREWMKQQEREEEEKLSAVSSCVCVHSSEEFKITPMISRIEVVAPTISTTQLGVKERVVCVRPKFQKFVIIVKPEAVRFKDVIVRAIKKEGLDILDERIIHLTPEQVAEIYTENYDSCYFALFVHQLSSSPILLLSIAGMDALERWNNSTGPTKKIPKTWFYPESIKRRFGIHREVFDAMRFSDDFNRAKTEIRYFFPLNIIEPIMIDSIQVQDYCDKNIHPTLIKGLFILLKEKPADPLLFLAEWLLVNNPFQPFYKQIYVSLAPT</sequence>
<name>A0ABD2P337_9CUCU</name>
<feature type="coiled-coil region" evidence="3">
    <location>
        <begin position="101"/>
        <end position="146"/>
    </location>
</feature>
<dbReference type="PROSITE" id="PS51374">
    <property type="entry name" value="NDPK_LIKE"/>
    <property type="match status" value="1"/>
</dbReference>
<evidence type="ECO:0000256" key="2">
    <source>
        <dbReference type="PROSITE-ProRule" id="PRU00706"/>
    </source>
</evidence>
<comment type="caution">
    <text evidence="6">The sequence shown here is derived from an EMBL/GenBank/DDBJ whole genome shotgun (WGS) entry which is preliminary data.</text>
</comment>
<evidence type="ECO:0000313" key="7">
    <source>
        <dbReference type="Proteomes" id="UP001516400"/>
    </source>
</evidence>
<feature type="region of interest" description="Disordered" evidence="4">
    <location>
        <begin position="366"/>
        <end position="392"/>
    </location>
</feature>
<keyword evidence="3" id="KW-0175">Coiled coil</keyword>
<feature type="compositionally biased region" description="Acidic residues" evidence="4">
    <location>
        <begin position="371"/>
        <end position="380"/>
    </location>
</feature>
<dbReference type="SUPFAM" id="SSF54919">
    <property type="entry name" value="Nucleoside diphosphate kinase, NDK"/>
    <property type="match status" value="1"/>
</dbReference>
<feature type="compositionally biased region" description="Low complexity" evidence="4">
    <location>
        <begin position="249"/>
        <end position="258"/>
    </location>
</feature>
<evidence type="ECO:0000256" key="1">
    <source>
        <dbReference type="ARBA" id="ARBA00008142"/>
    </source>
</evidence>
<dbReference type="EMBL" id="JABFTP020000165">
    <property type="protein sequence ID" value="KAL3285195.1"/>
    <property type="molecule type" value="Genomic_DNA"/>
</dbReference>
<evidence type="ECO:0000259" key="5">
    <source>
        <dbReference type="SMART" id="SM00562"/>
    </source>
</evidence>
<accession>A0ABD2P337</accession>
<dbReference type="Pfam" id="PF05186">
    <property type="entry name" value="Dpy-30"/>
    <property type="match status" value="1"/>
</dbReference>
<dbReference type="InterPro" id="IPR034907">
    <property type="entry name" value="NDK-like_dom"/>
</dbReference>
<evidence type="ECO:0000256" key="4">
    <source>
        <dbReference type="SAM" id="MobiDB-lite"/>
    </source>
</evidence>
<dbReference type="PANTHER" id="PTHR46161">
    <property type="entry name" value="NUCLEOSIDE DIPHOSPHATE KINASE"/>
    <property type="match status" value="1"/>
</dbReference>
<reference evidence="6 7" key="1">
    <citation type="journal article" date="2021" name="BMC Biol.">
        <title>Horizontally acquired antibacterial genes associated with adaptive radiation of ladybird beetles.</title>
        <authorList>
            <person name="Li H.S."/>
            <person name="Tang X.F."/>
            <person name="Huang Y.H."/>
            <person name="Xu Z.Y."/>
            <person name="Chen M.L."/>
            <person name="Du X.Y."/>
            <person name="Qiu B.Y."/>
            <person name="Chen P.T."/>
            <person name="Zhang W."/>
            <person name="Slipinski A."/>
            <person name="Escalona H.E."/>
            <person name="Waterhouse R.M."/>
            <person name="Zwick A."/>
            <person name="Pang H."/>
        </authorList>
    </citation>
    <scope>NUCLEOTIDE SEQUENCE [LARGE SCALE GENOMIC DNA]</scope>
    <source>
        <strain evidence="6">SYSU2018</strain>
    </source>
</reference>
<evidence type="ECO:0000256" key="3">
    <source>
        <dbReference type="SAM" id="Coils"/>
    </source>
</evidence>
<dbReference type="SMART" id="SM00562">
    <property type="entry name" value="NDK"/>
    <property type="match status" value="1"/>
</dbReference>
<organism evidence="6 7">
    <name type="scientific">Cryptolaemus montrouzieri</name>
    <dbReference type="NCBI Taxonomy" id="559131"/>
    <lineage>
        <taxon>Eukaryota</taxon>
        <taxon>Metazoa</taxon>
        <taxon>Ecdysozoa</taxon>
        <taxon>Arthropoda</taxon>
        <taxon>Hexapoda</taxon>
        <taxon>Insecta</taxon>
        <taxon>Pterygota</taxon>
        <taxon>Neoptera</taxon>
        <taxon>Endopterygota</taxon>
        <taxon>Coleoptera</taxon>
        <taxon>Polyphaga</taxon>
        <taxon>Cucujiformia</taxon>
        <taxon>Coccinelloidea</taxon>
        <taxon>Coccinellidae</taxon>
        <taxon>Scymninae</taxon>
        <taxon>Scymnini</taxon>
        <taxon>Cryptolaemus</taxon>
    </lineage>
</organism>
<dbReference type="InterPro" id="IPR007858">
    <property type="entry name" value="Dpy-30_motif"/>
</dbReference>
<dbReference type="Gene3D" id="3.30.70.141">
    <property type="entry name" value="Nucleoside diphosphate kinase-like domain"/>
    <property type="match status" value="1"/>
</dbReference>
<feature type="region of interest" description="Disordered" evidence="4">
    <location>
        <begin position="151"/>
        <end position="201"/>
    </location>
</feature>
<dbReference type="AlphaFoldDB" id="A0ABD2P337"/>
<comment type="caution">
    <text evidence="2">Lacks conserved residue(s) required for the propagation of feature annotation.</text>
</comment>
<dbReference type="CDD" id="cd22265">
    <property type="entry name" value="UDM1_RNF168"/>
    <property type="match status" value="1"/>
</dbReference>
<dbReference type="CDD" id="cd22970">
    <property type="entry name" value="DD_NDKH5-like"/>
    <property type="match status" value="1"/>
</dbReference>
<gene>
    <name evidence="6" type="ORF">HHI36_019312</name>
</gene>
<evidence type="ECO:0000313" key="6">
    <source>
        <dbReference type="EMBL" id="KAL3285195.1"/>
    </source>
</evidence>
<dbReference type="Pfam" id="PF00334">
    <property type="entry name" value="NDK"/>
    <property type="match status" value="1"/>
</dbReference>
<dbReference type="Gene3D" id="1.20.890.10">
    <property type="entry name" value="cAMP-dependent protein kinase regulatory subunit, dimerization-anchoring domain"/>
    <property type="match status" value="1"/>
</dbReference>
<feature type="region of interest" description="Disordered" evidence="4">
    <location>
        <begin position="221"/>
        <end position="295"/>
    </location>
</feature>
<feature type="compositionally biased region" description="Basic and acidic residues" evidence="4">
    <location>
        <begin position="234"/>
        <end position="248"/>
    </location>
</feature>